<organism evidence="2">
    <name type="scientific">uncultured bacterium A1Q1_fos_291</name>
    <dbReference type="NCBI Taxonomy" id="1256570"/>
    <lineage>
        <taxon>Bacteria</taxon>
        <taxon>environmental samples</taxon>
    </lineage>
</organism>
<evidence type="ECO:0000256" key="1">
    <source>
        <dbReference type="SAM" id="MobiDB-lite"/>
    </source>
</evidence>
<evidence type="ECO:0000313" key="2">
    <source>
        <dbReference type="EMBL" id="AGC72083.1"/>
    </source>
</evidence>
<feature type="region of interest" description="Disordered" evidence="1">
    <location>
        <begin position="1"/>
        <end position="39"/>
    </location>
</feature>
<accession>L7VYB8</accession>
<reference evidence="2" key="1">
    <citation type="submission" date="2012-09" db="EMBL/GenBank/DDBJ databases">
        <title>Metagenomic Characterization of a Microbial Community in Wastewater Detects High Levels of Antibiotic Resistance.</title>
        <authorList>
            <person name="Abrams M."/>
            <person name="Caldwell A."/>
            <person name="Vandaei E."/>
            <person name="Lee W."/>
            <person name="Perrott J."/>
            <person name="Khan S.Y."/>
            <person name="Ta J."/>
            <person name="Romero D."/>
            <person name="Nguyen V."/>
            <person name="Pourmand N."/>
            <person name="Ouverney C.C."/>
        </authorList>
    </citation>
    <scope>NUCLEOTIDE SEQUENCE</scope>
</reference>
<sequence>MQLPQRGKVVLSTVEVRQQRGTHQRREKRDCRQNENGLR</sequence>
<feature type="compositionally biased region" description="Basic and acidic residues" evidence="1">
    <location>
        <begin position="27"/>
        <end position="39"/>
    </location>
</feature>
<dbReference type="AlphaFoldDB" id="L7VYB8"/>
<dbReference type="EMBL" id="JX649891">
    <property type="protein sequence ID" value="AGC72083.1"/>
    <property type="molecule type" value="Genomic_DNA"/>
</dbReference>
<protein>
    <submittedName>
        <fullName evidence="2">Uncharacterized protein</fullName>
    </submittedName>
</protein>
<name>L7VYB8_9BACT</name>
<proteinExistence type="predicted"/>